<dbReference type="InterPro" id="IPR029063">
    <property type="entry name" value="SAM-dependent_MTases_sf"/>
</dbReference>
<reference evidence="3 4" key="1">
    <citation type="journal article" date="2010" name="Proc. Natl. Acad. Sci. U.S.A.">
        <title>Insights into evolution of multicellular fungi from the assembled chromosomes of the mushroom Coprinopsis cinerea (Coprinus cinereus).</title>
        <authorList>
            <person name="Stajich J.E."/>
            <person name="Wilke S.K."/>
            <person name="Ahren D."/>
            <person name="Au C.H."/>
            <person name="Birren B.W."/>
            <person name="Borodovsky M."/>
            <person name="Burns C."/>
            <person name="Canback B."/>
            <person name="Casselton L.A."/>
            <person name="Cheng C.K."/>
            <person name="Deng J."/>
            <person name="Dietrich F.S."/>
            <person name="Fargo D.C."/>
            <person name="Farman M.L."/>
            <person name="Gathman A.C."/>
            <person name="Goldberg J."/>
            <person name="Guigo R."/>
            <person name="Hoegger P.J."/>
            <person name="Hooker J.B."/>
            <person name="Huggins A."/>
            <person name="James T.Y."/>
            <person name="Kamada T."/>
            <person name="Kilaru S."/>
            <person name="Kodira C."/>
            <person name="Kues U."/>
            <person name="Kupfer D."/>
            <person name="Kwan H.S."/>
            <person name="Lomsadze A."/>
            <person name="Li W."/>
            <person name="Lilly W.W."/>
            <person name="Ma L.J."/>
            <person name="Mackey A.J."/>
            <person name="Manning G."/>
            <person name="Martin F."/>
            <person name="Muraguchi H."/>
            <person name="Natvig D.O."/>
            <person name="Palmerini H."/>
            <person name="Ramesh M.A."/>
            <person name="Rehmeyer C.J."/>
            <person name="Roe B.A."/>
            <person name="Shenoy N."/>
            <person name="Stanke M."/>
            <person name="Ter-Hovhannisyan V."/>
            <person name="Tunlid A."/>
            <person name="Velagapudi R."/>
            <person name="Vision T.J."/>
            <person name="Zeng Q."/>
            <person name="Zolan M.E."/>
            <person name="Pukkila P.J."/>
        </authorList>
    </citation>
    <scope>NUCLEOTIDE SEQUENCE [LARGE SCALE GENOMIC DNA]</scope>
    <source>
        <strain evidence="4">Okayama-7 / 130 / ATCC MYA-4618 / FGSC 9003</strain>
    </source>
</reference>
<dbReference type="InterPro" id="IPR041698">
    <property type="entry name" value="Methyltransf_25"/>
</dbReference>
<dbReference type="KEGG" id="cci:CC1G_06343"/>
<protein>
    <recommendedName>
        <fullName evidence="2">Methyltransferase domain-containing protein</fullName>
    </recommendedName>
</protein>
<name>A8NTL2_COPC7</name>
<dbReference type="AlphaFoldDB" id="A8NTL2"/>
<evidence type="ECO:0000313" key="3">
    <source>
        <dbReference type="EMBL" id="EAU85630.2"/>
    </source>
</evidence>
<evidence type="ECO:0000313" key="4">
    <source>
        <dbReference type="Proteomes" id="UP000001861"/>
    </source>
</evidence>
<organism evidence="3 4">
    <name type="scientific">Coprinopsis cinerea (strain Okayama-7 / 130 / ATCC MYA-4618 / FGSC 9003)</name>
    <name type="common">Inky cap fungus</name>
    <name type="synonym">Hormographiella aspergillata</name>
    <dbReference type="NCBI Taxonomy" id="240176"/>
    <lineage>
        <taxon>Eukaryota</taxon>
        <taxon>Fungi</taxon>
        <taxon>Dikarya</taxon>
        <taxon>Basidiomycota</taxon>
        <taxon>Agaricomycotina</taxon>
        <taxon>Agaricomycetes</taxon>
        <taxon>Agaricomycetidae</taxon>
        <taxon>Agaricales</taxon>
        <taxon>Agaricineae</taxon>
        <taxon>Psathyrellaceae</taxon>
        <taxon>Coprinopsis</taxon>
    </lineage>
</organism>
<evidence type="ECO:0000256" key="1">
    <source>
        <dbReference type="SAM" id="MobiDB-lite"/>
    </source>
</evidence>
<dbReference type="VEuPathDB" id="FungiDB:CC1G_06343"/>
<comment type="caution">
    <text evidence="3">The sequence shown here is derived from an EMBL/GenBank/DDBJ whole genome shotgun (WGS) entry which is preliminary data.</text>
</comment>
<dbReference type="EMBL" id="AACS02000004">
    <property type="protein sequence ID" value="EAU85630.2"/>
    <property type="molecule type" value="Genomic_DNA"/>
</dbReference>
<dbReference type="RefSeq" id="XP_001836258.2">
    <property type="nucleotide sequence ID" value="XM_001836206.2"/>
</dbReference>
<dbReference type="HOGENOM" id="CLU_029174_0_0_1"/>
<feature type="compositionally biased region" description="Polar residues" evidence="1">
    <location>
        <begin position="225"/>
        <end position="237"/>
    </location>
</feature>
<dbReference type="OMA" id="FDLVRIC"/>
<dbReference type="InParanoid" id="A8NTL2"/>
<dbReference type="OrthoDB" id="2013972at2759"/>
<dbReference type="Proteomes" id="UP000001861">
    <property type="component" value="Unassembled WGS sequence"/>
</dbReference>
<gene>
    <name evidence="3" type="ORF">CC1G_06343</name>
</gene>
<feature type="compositionally biased region" description="Polar residues" evidence="1">
    <location>
        <begin position="281"/>
        <end position="290"/>
    </location>
</feature>
<dbReference type="Gene3D" id="3.40.50.150">
    <property type="entry name" value="Vaccinia Virus protein VP39"/>
    <property type="match status" value="1"/>
</dbReference>
<dbReference type="GeneID" id="6012799"/>
<dbReference type="CDD" id="cd02440">
    <property type="entry name" value="AdoMet_MTases"/>
    <property type="match status" value="1"/>
</dbReference>
<feature type="region of interest" description="Disordered" evidence="1">
    <location>
        <begin position="281"/>
        <end position="300"/>
    </location>
</feature>
<feature type="domain" description="Methyltransferase" evidence="2">
    <location>
        <begin position="69"/>
        <end position="159"/>
    </location>
</feature>
<evidence type="ECO:0000259" key="2">
    <source>
        <dbReference type="Pfam" id="PF13649"/>
    </source>
</evidence>
<dbReference type="eggNOG" id="ENOG502RZPZ">
    <property type="taxonomic scope" value="Eukaryota"/>
</dbReference>
<dbReference type="Pfam" id="PF13649">
    <property type="entry name" value="Methyltransf_25"/>
    <property type="match status" value="1"/>
</dbReference>
<accession>A8NTL2</accession>
<proteinExistence type="predicted"/>
<keyword evidence="4" id="KW-1185">Reference proteome</keyword>
<feature type="region of interest" description="Disordered" evidence="1">
    <location>
        <begin position="344"/>
        <end position="370"/>
    </location>
</feature>
<dbReference type="SUPFAM" id="SSF53335">
    <property type="entry name" value="S-adenosyl-L-methionine-dependent methyltransferases"/>
    <property type="match status" value="1"/>
</dbReference>
<feature type="region of interest" description="Disordered" evidence="1">
    <location>
        <begin position="225"/>
        <end position="248"/>
    </location>
</feature>
<sequence>MSSPAHVVTKDVQDQLLNFRKCRRKPGEVPYPFEYSNGMVDFDIWDHMFFVNSFRSLTMHRFERPPEVVLDLGCGGGFWTLEAAKQWKSSTIIGFDITDVQPNLHGLEHYRHLSRRVKWVHGNLLDGLPFPESQFDFVRIAYIGLGVPEDEWQFVLEACSTPHMGLSRLITLNRLCPGNLKSNETGGSIREEDLIFPCTTIPPEPPATPKLDLDLSLLNFSSASPAGSTQDLNTLSSLPDRKPPASPLRTKFQELTRAKTSSKSNLAHAASLLAESSFTSQASSENSVQQAPLDKHPQDHSRIKASWDAMLASRFLTPKLLAVLPFYISTFFEEVKPYPPLKIPLPPNSSSAPPLRSRHSADSFRPSSRGNLDTPFDLKLPTISRSTSKADGCSIRAVCSVKDFVGPSQWATIHLAKTVNTIVACKGPIWKEYERLYSEDFLLHQVSSELVTVRQVFERDWNSWLRWESFHVF</sequence>
<dbReference type="STRING" id="240176.A8NTL2"/>